<evidence type="ECO:0000313" key="2">
    <source>
        <dbReference type="EMBL" id="MBB5352099.1"/>
    </source>
</evidence>
<sequence length="407" mass="47248">MSEFQRYQWKVVGRSLSAKQRGDISELSSHISVRSDSAEVSYHWSGFKHDPIAVLKRYFDIHLYEANWGTQDVAFRFDADTVEVADLSLFAMGETLTVVEADGSVLVDAWFEENWIESAHGYYDEYDEADWRLDAFEAIHRQLMDGDYRGIFLLWLNACELNLEENADSTVPLPMGMGQLKDEHKTLADFVGVCGGLMKAAAERSDPLPAETAPQEDLAHHLGKLSKARKEEYLQQLLDGDATAVQSALRRELRSLGKQPRRSRSVKNISYRELADAARCAAEQEARRIKEEKEKRRRDYLAELERREDEIWDRVNERVAKKETKAYDEAVLLLRALEDLWTTRGDREYFLNAVRLIAEEFPRLTGFRGRLEEAGWLNPKREHLLLPIKRERWSEKNPLQREIDLKW</sequence>
<gene>
    <name evidence="2" type="ORF">HNR46_002340</name>
</gene>
<accession>A0A840VE43</accession>
<organism evidence="2 3">
    <name type="scientific">Haloferula luteola</name>
    <dbReference type="NCBI Taxonomy" id="595692"/>
    <lineage>
        <taxon>Bacteria</taxon>
        <taxon>Pseudomonadati</taxon>
        <taxon>Verrucomicrobiota</taxon>
        <taxon>Verrucomicrobiia</taxon>
        <taxon>Verrucomicrobiales</taxon>
        <taxon>Verrucomicrobiaceae</taxon>
        <taxon>Haloferula</taxon>
    </lineage>
</organism>
<dbReference type="EMBL" id="JACHFD010000010">
    <property type="protein sequence ID" value="MBB5352099.1"/>
    <property type="molecule type" value="Genomic_DNA"/>
</dbReference>
<dbReference type="RefSeq" id="WP_184018849.1">
    <property type="nucleotide sequence ID" value="NZ_JACHFD010000010.1"/>
</dbReference>
<evidence type="ECO:0000313" key="3">
    <source>
        <dbReference type="Proteomes" id="UP000557717"/>
    </source>
</evidence>
<reference evidence="2 3" key="1">
    <citation type="submission" date="2020-08" db="EMBL/GenBank/DDBJ databases">
        <title>Genomic Encyclopedia of Type Strains, Phase IV (KMG-IV): sequencing the most valuable type-strain genomes for metagenomic binning, comparative biology and taxonomic classification.</title>
        <authorList>
            <person name="Goeker M."/>
        </authorList>
    </citation>
    <scope>NUCLEOTIDE SEQUENCE [LARGE SCALE GENOMIC DNA]</scope>
    <source>
        <strain evidence="2 3">YC6886</strain>
    </source>
</reference>
<evidence type="ECO:0000256" key="1">
    <source>
        <dbReference type="SAM" id="Coils"/>
    </source>
</evidence>
<keyword evidence="3" id="KW-1185">Reference proteome</keyword>
<name>A0A840VE43_9BACT</name>
<protein>
    <submittedName>
        <fullName evidence="2">Uncharacterized protein</fullName>
    </submittedName>
</protein>
<feature type="coiled-coil region" evidence="1">
    <location>
        <begin position="275"/>
        <end position="310"/>
    </location>
</feature>
<comment type="caution">
    <text evidence="2">The sequence shown here is derived from an EMBL/GenBank/DDBJ whole genome shotgun (WGS) entry which is preliminary data.</text>
</comment>
<dbReference type="AlphaFoldDB" id="A0A840VE43"/>
<proteinExistence type="predicted"/>
<keyword evidence="1" id="KW-0175">Coiled coil</keyword>
<dbReference type="Proteomes" id="UP000557717">
    <property type="component" value="Unassembled WGS sequence"/>
</dbReference>